<dbReference type="Proteomes" id="UP000526408">
    <property type="component" value="Unassembled WGS sequence"/>
</dbReference>
<proteinExistence type="predicted"/>
<reference evidence="2 3" key="1">
    <citation type="submission" date="2020-04" db="EMBL/GenBank/DDBJ databases">
        <authorList>
            <person name="Yoon J."/>
        </authorList>
    </citation>
    <scope>NUCLEOTIDE SEQUENCE [LARGE SCALE GENOMIC DNA]</scope>
    <source>
        <strain evidence="2 3">KMU-115</strain>
    </source>
</reference>
<keyword evidence="3" id="KW-1185">Reference proteome</keyword>
<protein>
    <submittedName>
        <fullName evidence="2">Uncharacterized protein</fullName>
    </submittedName>
</protein>
<organism evidence="2 3">
    <name type="scientific">Roseicyclus persicicus</name>
    <dbReference type="NCBI Taxonomy" id="2650661"/>
    <lineage>
        <taxon>Bacteria</taxon>
        <taxon>Pseudomonadati</taxon>
        <taxon>Pseudomonadota</taxon>
        <taxon>Alphaproteobacteria</taxon>
        <taxon>Rhodobacterales</taxon>
        <taxon>Roseobacteraceae</taxon>
        <taxon>Roseicyclus</taxon>
    </lineage>
</organism>
<keyword evidence="1" id="KW-0472">Membrane</keyword>
<accession>A0A7X6GYU8</accession>
<feature type="transmembrane region" description="Helical" evidence="1">
    <location>
        <begin position="67"/>
        <end position="86"/>
    </location>
</feature>
<sequence length="89" mass="9985">MSTGQTIQLVLQGLVFLAWAGLMFRTLFLWRRRAQDETGAALHGPGQMLKQAGRWLRAPEDKTDRSTLFFLTFVLFAMILSSVFLGPPG</sequence>
<keyword evidence="1" id="KW-1133">Transmembrane helix</keyword>
<name>A0A7X6GYU8_9RHOB</name>
<keyword evidence="1" id="KW-0812">Transmembrane</keyword>
<dbReference type="RefSeq" id="WP_168623315.1">
    <property type="nucleotide sequence ID" value="NZ_JAAZQQ010000003.1"/>
</dbReference>
<evidence type="ECO:0000256" key="1">
    <source>
        <dbReference type="SAM" id="Phobius"/>
    </source>
</evidence>
<comment type="caution">
    <text evidence="2">The sequence shown here is derived from an EMBL/GenBank/DDBJ whole genome shotgun (WGS) entry which is preliminary data.</text>
</comment>
<feature type="transmembrane region" description="Helical" evidence="1">
    <location>
        <begin position="6"/>
        <end position="24"/>
    </location>
</feature>
<gene>
    <name evidence="2" type="ORF">HCU73_09965</name>
</gene>
<evidence type="ECO:0000313" key="3">
    <source>
        <dbReference type="Proteomes" id="UP000526408"/>
    </source>
</evidence>
<dbReference type="EMBL" id="JAAZQQ010000003">
    <property type="protein sequence ID" value="NKX44915.1"/>
    <property type="molecule type" value="Genomic_DNA"/>
</dbReference>
<evidence type="ECO:0000313" key="2">
    <source>
        <dbReference type="EMBL" id="NKX44915.1"/>
    </source>
</evidence>
<dbReference type="AlphaFoldDB" id="A0A7X6GYU8"/>